<evidence type="ECO:0000259" key="1">
    <source>
        <dbReference type="PROSITE" id="PS50011"/>
    </source>
</evidence>
<dbReference type="SUPFAM" id="SSF56112">
    <property type="entry name" value="Protein kinase-like (PK-like)"/>
    <property type="match status" value="1"/>
</dbReference>
<dbReference type="Gene3D" id="1.10.510.10">
    <property type="entry name" value="Transferase(Phosphotransferase) domain 1"/>
    <property type="match status" value="1"/>
</dbReference>
<dbReference type="AlphaFoldDB" id="A0A0C2V7P8"/>
<dbReference type="Proteomes" id="UP000031938">
    <property type="component" value="Unassembled WGS sequence"/>
</dbReference>
<dbReference type="InterPro" id="IPR000719">
    <property type="entry name" value="Prot_kinase_dom"/>
</dbReference>
<accession>A0A0C2V7P8</accession>
<dbReference type="InterPro" id="IPR052396">
    <property type="entry name" value="Meiotic_Drive_Suppr_Kinase"/>
</dbReference>
<organism evidence="2 3">
    <name type="scientific">Jeotgalibacillus soli</name>
    <dbReference type="NCBI Taxonomy" id="889306"/>
    <lineage>
        <taxon>Bacteria</taxon>
        <taxon>Bacillati</taxon>
        <taxon>Bacillota</taxon>
        <taxon>Bacilli</taxon>
        <taxon>Bacillales</taxon>
        <taxon>Caryophanaceae</taxon>
        <taxon>Jeotgalibacillus</taxon>
    </lineage>
</organism>
<gene>
    <name evidence="2" type="ORF">KP78_25260</name>
</gene>
<dbReference type="GO" id="GO:0005524">
    <property type="term" value="F:ATP binding"/>
    <property type="evidence" value="ECO:0007669"/>
    <property type="project" value="InterPro"/>
</dbReference>
<dbReference type="GO" id="GO:0004672">
    <property type="term" value="F:protein kinase activity"/>
    <property type="evidence" value="ECO:0007669"/>
    <property type="project" value="InterPro"/>
</dbReference>
<dbReference type="EMBL" id="JXRP01000018">
    <property type="protein sequence ID" value="KIL44982.1"/>
    <property type="molecule type" value="Genomic_DNA"/>
</dbReference>
<dbReference type="InterPro" id="IPR011009">
    <property type="entry name" value="Kinase-like_dom_sf"/>
</dbReference>
<evidence type="ECO:0000313" key="3">
    <source>
        <dbReference type="Proteomes" id="UP000031938"/>
    </source>
</evidence>
<sequence>MALLSQFGSLAKSVRIEKKYGKIKLISHDPMLQWIGTGRSAVAFRIGETDLAIKVFLPELDQTALEEAEIYRLLEGISYYPHLYESGANYLVMSYIDGMTLFDCLVNGVHISKAYLDEVDKALQQASDRGLTPSDIHLRNILMTNQGSVKLIDVARFRQVKEQDTQWEDLKRAYTIYEKRYFPKKISPFWLNQIAALYKRQLLPKFERKTS</sequence>
<keyword evidence="3" id="KW-1185">Reference proteome</keyword>
<dbReference type="STRING" id="889306.KP78_25260"/>
<dbReference type="PROSITE" id="PS50011">
    <property type="entry name" value="PROTEIN_KINASE_DOM"/>
    <property type="match status" value="1"/>
</dbReference>
<feature type="domain" description="Protein kinase" evidence="1">
    <location>
        <begin position="29"/>
        <end position="211"/>
    </location>
</feature>
<proteinExistence type="predicted"/>
<protein>
    <recommendedName>
        <fullName evidence="1">Protein kinase domain-containing protein</fullName>
    </recommendedName>
</protein>
<dbReference type="PATRIC" id="fig|889306.3.peg.2540"/>
<reference evidence="2 3" key="1">
    <citation type="submission" date="2015-01" db="EMBL/GenBank/DDBJ databases">
        <title>Genome sequencing of Jeotgalibacillus soli.</title>
        <authorList>
            <person name="Goh K.M."/>
            <person name="Chan K.-G."/>
            <person name="Yaakop A.S."/>
            <person name="Ee R."/>
            <person name="Gan H.M."/>
            <person name="Chan C.S."/>
        </authorList>
    </citation>
    <scope>NUCLEOTIDE SEQUENCE [LARGE SCALE GENOMIC DNA]</scope>
    <source>
        <strain evidence="2 3">P9</strain>
    </source>
</reference>
<dbReference type="PANTHER" id="PTHR37171">
    <property type="entry name" value="SERINE/THREONINE-PROTEIN KINASE YRZF-RELATED"/>
    <property type="match status" value="1"/>
</dbReference>
<name>A0A0C2V7P8_9BACL</name>
<evidence type="ECO:0000313" key="2">
    <source>
        <dbReference type="EMBL" id="KIL44982.1"/>
    </source>
</evidence>
<dbReference type="PANTHER" id="PTHR37171:SF1">
    <property type="entry name" value="SERINE_THREONINE-PROTEIN KINASE YRZF-RELATED"/>
    <property type="match status" value="1"/>
</dbReference>
<comment type="caution">
    <text evidence="2">The sequence shown here is derived from an EMBL/GenBank/DDBJ whole genome shotgun (WGS) entry which is preliminary data.</text>
</comment>